<dbReference type="OrthoDB" id="407432at2759"/>
<comment type="cofactor">
    <cofactor evidence="1">
        <name>Mn(2+)</name>
        <dbReference type="ChEBI" id="CHEBI:29035"/>
    </cofactor>
</comment>
<reference evidence="9 10" key="1">
    <citation type="journal article" date="2018" name="Gigascience">
        <title>Genomes of trombidid mites reveal novel predicted allergens and laterally-transferred genes associated with secondary metabolism.</title>
        <authorList>
            <person name="Dong X."/>
            <person name="Chaisiri K."/>
            <person name="Xia D."/>
            <person name="Armstrong S.D."/>
            <person name="Fang Y."/>
            <person name="Donnelly M.J."/>
            <person name="Kadowaki T."/>
            <person name="McGarry J.W."/>
            <person name="Darby A.C."/>
            <person name="Makepeace B.L."/>
        </authorList>
    </citation>
    <scope>NUCLEOTIDE SEQUENCE [LARGE SCALE GENOMIC DNA]</scope>
    <source>
        <strain evidence="9">UoL-UT</strain>
    </source>
</reference>
<dbReference type="InterPro" id="IPR036875">
    <property type="entry name" value="Znf_CCHC_sf"/>
</dbReference>
<dbReference type="PANTHER" id="PTHR12271:SF66">
    <property type="entry name" value="TERMINAL URIDYLYLTRANSFERASE TAILOR"/>
    <property type="match status" value="1"/>
</dbReference>
<evidence type="ECO:0000313" key="10">
    <source>
        <dbReference type="Proteomes" id="UP000288716"/>
    </source>
</evidence>
<evidence type="ECO:0000259" key="8">
    <source>
        <dbReference type="PROSITE" id="PS50158"/>
    </source>
</evidence>
<keyword evidence="6" id="KW-0863">Zinc-finger</keyword>
<evidence type="ECO:0000256" key="6">
    <source>
        <dbReference type="PROSITE-ProRule" id="PRU00047"/>
    </source>
</evidence>
<dbReference type="AlphaFoldDB" id="A0A443SV90"/>
<dbReference type="SUPFAM" id="SSF57756">
    <property type="entry name" value="Retrovirus zinc finger-like domains"/>
    <property type="match status" value="1"/>
</dbReference>
<comment type="caution">
    <text evidence="9">The sequence shown here is derived from an EMBL/GenBank/DDBJ whole genome shotgun (WGS) entry which is preliminary data.</text>
</comment>
<accession>A0A443SV90</accession>
<keyword evidence="3" id="KW-0808">Transferase</keyword>
<dbReference type="InterPro" id="IPR001878">
    <property type="entry name" value="Znf_CCHC"/>
</dbReference>
<gene>
    <name evidence="9" type="ORF">B4U80_02352</name>
</gene>
<dbReference type="GO" id="GO:0050265">
    <property type="term" value="F:RNA uridylyltransferase activity"/>
    <property type="evidence" value="ECO:0007669"/>
    <property type="project" value="TreeGrafter"/>
</dbReference>
<dbReference type="Proteomes" id="UP000288716">
    <property type="component" value="Unassembled WGS sequence"/>
</dbReference>
<dbReference type="SUPFAM" id="SSF81301">
    <property type="entry name" value="Nucleotidyltransferase"/>
    <property type="match status" value="1"/>
</dbReference>
<feature type="non-terminal residue" evidence="9">
    <location>
        <position position="1"/>
    </location>
</feature>
<evidence type="ECO:0000256" key="1">
    <source>
        <dbReference type="ARBA" id="ARBA00001936"/>
    </source>
</evidence>
<keyword evidence="4" id="KW-0479">Metal-binding</keyword>
<dbReference type="PANTHER" id="PTHR12271">
    <property type="entry name" value="POLY A POLYMERASE CID PAP -RELATED"/>
    <property type="match status" value="1"/>
</dbReference>
<dbReference type="EMBL" id="NCKV01000166">
    <property type="protein sequence ID" value="RWS31424.1"/>
    <property type="molecule type" value="Genomic_DNA"/>
</dbReference>
<evidence type="ECO:0000256" key="3">
    <source>
        <dbReference type="ARBA" id="ARBA00022679"/>
    </source>
</evidence>
<dbReference type="VEuPathDB" id="VectorBase:LDEU000614"/>
<dbReference type="SMART" id="SM00343">
    <property type="entry name" value="ZnF_C2HC"/>
    <property type="match status" value="2"/>
</dbReference>
<evidence type="ECO:0000256" key="7">
    <source>
        <dbReference type="SAM" id="MobiDB-lite"/>
    </source>
</evidence>
<keyword evidence="5" id="KW-0460">Magnesium</keyword>
<dbReference type="Gene3D" id="1.10.1410.10">
    <property type="match status" value="1"/>
</dbReference>
<evidence type="ECO:0000256" key="2">
    <source>
        <dbReference type="ARBA" id="ARBA00001946"/>
    </source>
</evidence>
<organism evidence="9 10">
    <name type="scientific">Leptotrombidium deliense</name>
    <dbReference type="NCBI Taxonomy" id="299467"/>
    <lineage>
        <taxon>Eukaryota</taxon>
        <taxon>Metazoa</taxon>
        <taxon>Ecdysozoa</taxon>
        <taxon>Arthropoda</taxon>
        <taxon>Chelicerata</taxon>
        <taxon>Arachnida</taxon>
        <taxon>Acari</taxon>
        <taxon>Acariformes</taxon>
        <taxon>Trombidiformes</taxon>
        <taxon>Prostigmata</taxon>
        <taxon>Anystina</taxon>
        <taxon>Parasitengona</taxon>
        <taxon>Trombiculoidea</taxon>
        <taxon>Trombiculidae</taxon>
        <taxon>Leptotrombidium</taxon>
    </lineage>
</organism>
<dbReference type="InterPro" id="IPR054708">
    <property type="entry name" value="MTPAP-like_central"/>
</dbReference>
<dbReference type="Pfam" id="PF03828">
    <property type="entry name" value="PAP_assoc"/>
    <property type="match status" value="1"/>
</dbReference>
<keyword evidence="6" id="KW-0862">Zinc</keyword>
<evidence type="ECO:0000256" key="4">
    <source>
        <dbReference type="ARBA" id="ARBA00022723"/>
    </source>
</evidence>
<dbReference type="Gene3D" id="3.30.460.10">
    <property type="entry name" value="Beta Polymerase, domain 2"/>
    <property type="match status" value="1"/>
</dbReference>
<keyword evidence="10" id="KW-1185">Reference proteome</keyword>
<proteinExistence type="predicted"/>
<dbReference type="CDD" id="cd05402">
    <property type="entry name" value="NT_PAP_TUTase"/>
    <property type="match status" value="1"/>
</dbReference>
<evidence type="ECO:0000313" key="9">
    <source>
        <dbReference type="EMBL" id="RWS31424.1"/>
    </source>
</evidence>
<dbReference type="InterPro" id="IPR043519">
    <property type="entry name" value="NT_sf"/>
</dbReference>
<feature type="region of interest" description="Disordered" evidence="7">
    <location>
        <begin position="498"/>
        <end position="523"/>
    </location>
</feature>
<dbReference type="GO" id="GO:1990817">
    <property type="term" value="F:poly(A) RNA polymerase activity"/>
    <property type="evidence" value="ECO:0007669"/>
    <property type="project" value="UniProtKB-ARBA"/>
</dbReference>
<protein>
    <submittedName>
        <fullName evidence="9">TUT7/ZCCHC6-like protein</fullName>
    </submittedName>
</protein>
<dbReference type="PROSITE" id="PS50158">
    <property type="entry name" value="ZF_CCHC"/>
    <property type="match status" value="1"/>
</dbReference>
<feature type="domain" description="CCHC-type" evidence="8">
    <location>
        <begin position="404"/>
        <end position="418"/>
    </location>
</feature>
<dbReference type="InterPro" id="IPR002058">
    <property type="entry name" value="PAP_assoc"/>
</dbReference>
<name>A0A443SV90_9ACAR</name>
<dbReference type="SUPFAM" id="SSF81631">
    <property type="entry name" value="PAP/OAS1 substrate-binding domain"/>
    <property type="match status" value="1"/>
</dbReference>
<dbReference type="STRING" id="299467.A0A443SV90"/>
<dbReference type="GO" id="GO:0003676">
    <property type="term" value="F:nucleic acid binding"/>
    <property type="evidence" value="ECO:0007669"/>
    <property type="project" value="InterPro"/>
</dbReference>
<comment type="cofactor">
    <cofactor evidence="2">
        <name>Mg(2+)</name>
        <dbReference type="ChEBI" id="CHEBI:18420"/>
    </cofactor>
</comment>
<sequence length="523" mass="61385">LEFERLGFYRMPPRFCRLCRKQGHSQSHCPLERKVELVEIPNPMPENHKCILNHIIDLLFNESRLKPEDEKKHAAVLLSLAVFIRKSQYFEDSNLELFGSTKNGFGAWDCDLDICLTFKSNITGEGIDQADIIIKLFELLSKHPDVQSLIPITQAKVPILKFDFVLRYQDTSQKYECDISLYNRLALYNTKLLRTYCEIDERVRKLGFIVKYFAKTCEIGDASRGSLSSYAYTLMTLHYLQQCNPPVIPVLQEMYEGIKPECMIDGCNTWFYEDYQNIPNIWKHFRTNNLSVAELFVGFLRYFSETFDFGKHVVCINQLQSLCKLKKMWTGKRIAIEDPFLVTHNLGQGVDDHMAVFIKTAICKGRNVIGRPPDELPHRCPNWKLYFFDKDRLTIGNLPTGRGCRHCGKIGHKMSECPILLEKKKANRTQNRRNRNQIMNEAANVLNLQTQRNERFHEMHEQQRVHNTQNYNHHQHEYGFNQRQRNENQNHQHTNDMFRERRHANVGRKGPSAPLRKPRHNNQ</sequence>
<dbReference type="GO" id="GO:0031123">
    <property type="term" value="P:RNA 3'-end processing"/>
    <property type="evidence" value="ECO:0007669"/>
    <property type="project" value="TreeGrafter"/>
</dbReference>
<evidence type="ECO:0000256" key="5">
    <source>
        <dbReference type="ARBA" id="ARBA00022842"/>
    </source>
</evidence>
<dbReference type="Pfam" id="PF22600">
    <property type="entry name" value="MTPAP-like_central"/>
    <property type="match status" value="1"/>
</dbReference>
<dbReference type="GO" id="GO:0008270">
    <property type="term" value="F:zinc ion binding"/>
    <property type="evidence" value="ECO:0007669"/>
    <property type="project" value="UniProtKB-KW"/>
</dbReference>